<feature type="compositionally biased region" description="Basic and acidic residues" evidence="2">
    <location>
        <begin position="312"/>
        <end position="323"/>
    </location>
</feature>
<evidence type="ECO:0000256" key="1">
    <source>
        <dbReference type="SAM" id="Coils"/>
    </source>
</evidence>
<dbReference type="VEuPathDB" id="AmoebaDB:EHI5A_186830"/>
<sequence>MSYWYRPNVLKRKWGSYGSIHNNQYYNDYNDSTFFNEVNTTYDPDDGEDEYFEEDDVDLHPNSYEANNYFDPDNESERVNKPDLINEEFSKTEESIFDDPDYEEYNKEMNVNEDPIEENEEEENELPLKTIVDPENPNTIYTYDNNTIELQNNYENLKNAIKEEGVDNTIPVIEERGDDIIVQNIDYDEIKDKPMEEEIEIHKDEKEPDRNIIPPRPPRENRHSIKQWIDKNRDNSKRKHHLEDTNEYQEKRDFERGIYLEELQQFLPIEEKEEREEAINETKIEIPQNEALNEKEEVQNDETMNNSLPNEKMQEKREEKEEKRIKKPVIVKKERKLKEVKKIDSKFNYKELFGDVKNRKHEVDELEKRYRLLAKDISLNYKPTQKKEENDSKNILPEEIKPIIEQEEEDLRVEDIPKELTIKDQQKYWNNFKHNDENVDVNEGEEEIEQGIEEVEEPEIEYEYEYEF</sequence>
<evidence type="ECO:0000313" key="4">
    <source>
        <dbReference type="Proteomes" id="UP000078387"/>
    </source>
</evidence>
<dbReference type="EMBL" id="BDEQ01000001">
    <property type="protein sequence ID" value="GAT97926.1"/>
    <property type="molecule type" value="Genomic_DNA"/>
</dbReference>
<accession>A0A5K1U0V9</accession>
<evidence type="ECO:0000313" key="3">
    <source>
        <dbReference type="EMBL" id="GAT97926.1"/>
    </source>
</evidence>
<proteinExistence type="predicted"/>
<organism evidence="3 4">
    <name type="scientific">Entamoeba histolytica</name>
    <dbReference type="NCBI Taxonomy" id="5759"/>
    <lineage>
        <taxon>Eukaryota</taxon>
        <taxon>Amoebozoa</taxon>
        <taxon>Evosea</taxon>
        <taxon>Archamoebae</taxon>
        <taxon>Mastigamoebida</taxon>
        <taxon>Entamoebidae</taxon>
        <taxon>Entamoeba</taxon>
    </lineage>
</organism>
<feature type="coiled-coil region" evidence="1">
    <location>
        <begin position="349"/>
        <end position="376"/>
    </location>
</feature>
<dbReference type="AlphaFoldDB" id="A0A5K1U0V9"/>
<dbReference type="OMA" id="KNIMCEA"/>
<dbReference type="VEuPathDB" id="AmoebaDB:EHI_062320"/>
<dbReference type="Proteomes" id="UP000078387">
    <property type="component" value="Unassembled WGS sequence"/>
</dbReference>
<keyword evidence="1" id="KW-0175">Coiled coil</keyword>
<name>A0A5K1U0V9_ENTHI</name>
<protein>
    <submittedName>
        <fullName evidence="3">Uncharacterized protein</fullName>
    </submittedName>
</protein>
<dbReference type="VEuPathDB" id="AmoebaDB:EHI8A_185590"/>
<gene>
    <name evidence="3" type="ORF">CL6EHI_062320</name>
</gene>
<evidence type="ECO:0000256" key="2">
    <source>
        <dbReference type="SAM" id="MobiDB-lite"/>
    </source>
</evidence>
<feature type="region of interest" description="Disordered" evidence="2">
    <location>
        <begin position="278"/>
        <end position="323"/>
    </location>
</feature>
<dbReference type="VEuPathDB" id="AmoebaDB:EHI7A_155400"/>
<comment type="caution">
    <text evidence="3">The sequence shown here is derived from an EMBL/GenBank/DDBJ whole genome shotgun (WGS) entry which is preliminary data.</text>
</comment>
<reference evidence="3 4" key="1">
    <citation type="submission" date="2016-05" db="EMBL/GenBank/DDBJ databases">
        <title>First whole genome sequencing of Entamoeba histolytica HM1:IMSS-clone-6.</title>
        <authorList>
            <person name="Mukherjee Avik.K."/>
            <person name="Izumyama S."/>
            <person name="Nakada-Tsukui K."/>
            <person name="Nozaki T."/>
        </authorList>
    </citation>
    <scope>NUCLEOTIDE SEQUENCE [LARGE SCALE GENOMIC DNA]</scope>
    <source>
        <strain evidence="3 4">HM1:IMSS clone 6</strain>
    </source>
</reference>